<dbReference type="SUPFAM" id="SSF88946">
    <property type="entry name" value="Sigma2 domain of RNA polymerase sigma factors"/>
    <property type="match status" value="1"/>
</dbReference>
<dbReference type="Gene3D" id="1.10.10.10">
    <property type="entry name" value="Winged helix-like DNA-binding domain superfamily/Winged helix DNA-binding domain"/>
    <property type="match status" value="1"/>
</dbReference>
<evidence type="ECO:0000256" key="2">
    <source>
        <dbReference type="ARBA" id="ARBA00023015"/>
    </source>
</evidence>
<dbReference type="InterPro" id="IPR013325">
    <property type="entry name" value="RNA_pol_sigma_r2"/>
</dbReference>
<protein>
    <submittedName>
        <fullName evidence="7">RNA polymerase sigma factor</fullName>
    </submittedName>
</protein>
<dbReference type="Pfam" id="PF04542">
    <property type="entry name" value="Sigma70_r2"/>
    <property type="match status" value="1"/>
</dbReference>
<dbReference type="InterPro" id="IPR013324">
    <property type="entry name" value="RNA_pol_sigma_r3/r4-like"/>
</dbReference>
<organism evidence="7 8">
    <name type="scientific">Thalassotalea castellviae</name>
    <dbReference type="NCBI Taxonomy" id="3075612"/>
    <lineage>
        <taxon>Bacteria</taxon>
        <taxon>Pseudomonadati</taxon>
        <taxon>Pseudomonadota</taxon>
        <taxon>Gammaproteobacteria</taxon>
        <taxon>Alteromonadales</taxon>
        <taxon>Colwelliaceae</taxon>
        <taxon>Thalassotalea</taxon>
    </lineage>
</organism>
<evidence type="ECO:0000313" key="8">
    <source>
        <dbReference type="Proteomes" id="UP001266357"/>
    </source>
</evidence>
<dbReference type="PANTHER" id="PTHR43133:SF51">
    <property type="entry name" value="RNA POLYMERASE SIGMA FACTOR"/>
    <property type="match status" value="1"/>
</dbReference>
<name>A0ABU3A5D1_9GAMM</name>
<accession>A0ABU3A5D1</accession>
<dbReference type="PANTHER" id="PTHR43133">
    <property type="entry name" value="RNA POLYMERASE ECF-TYPE SIGMA FACTO"/>
    <property type="match status" value="1"/>
</dbReference>
<keyword evidence="2" id="KW-0805">Transcription regulation</keyword>
<feature type="domain" description="RNA polymerase sigma-70 region 2" evidence="5">
    <location>
        <begin position="23"/>
        <end position="86"/>
    </location>
</feature>
<dbReference type="Pfam" id="PF08281">
    <property type="entry name" value="Sigma70_r4_2"/>
    <property type="match status" value="1"/>
</dbReference>
<keyword evidence="4" id="KW-0804">Transcription</keyword>
<keyword evidence="3" id="KW-0731">Sigma factor</keyword>
<sequence>MVDDNVLIARIICDGDQHAFATLINKYQGAIRQFLRRLTAGEQAAADDIAQEAFLRIYQKLDTFLGQSSFSTWAHKIAYNCFLKYKQKIYHQYEVDGFDFSMLEAKVEDIEKDLMIERLMTFLDVAERTCITLSVSAGMSHQEISTITEFPLGTVKSHINRGKQKLMDKVHQQKSF</sequence>
<dbReference type="InterPro" id="IPR039425">
    <property type="entry name" value="RNA_pol_sigma-70-like"/>
</dbReference>
<keyword evidence="8" id="KW-1185">Reference proteome</keyword>
<dbReference type="SUPFAM" id="SSF88659">
    <property type="entry name" value="Sigma3 and sigma4 domains of RNA polymerase sigma factors"/>
    <property type="match status" value="1"/>
</dbReference>
<evidence type="ECO:0000313" key="7">
    <source>
        <dbReference type="EMBL" id="MDT0604742.1"/>
    </source>
</evidence>
<evidence type="ECO:0000256" key="4">
    <source>
        <dbReference type="ARBA" id="ARBA00023163"/>
    </source>
</evidence>
<dbReference type="InterPro" id="IPR013249">
    <property type="entry name" value="RNA_pol_sigma70_r4_t2"/>
</dbReference>
<comment type="similarity">
    <text evidence="1">Belongs to the sigma-70 factor family. ECF subfamily.</text>
</comment>
<dbReference type="EMBL" id="JAVRIF010000008">
    <property type="protein sequence ID" value="MDT0604742.1"/>
    <property type="molecule type" value="Genomic_DNA"/>
</dbReference>
<dbReference type="InterPro" id="IPR007627">
    <property type="entry name" value="RNA_pol_sigma70_r2"/>
</dbReference>
<gene>
    <name evidence="7" type="ORF">RM573_14130</name>
</gene>
<proteinExistence type="inferred from homology"/>
<comment type="caution">
    <text evidence="7">The sequence shown here is derived from an EMBL/GenBank/DDBJ whole genome shotgun (WGS) entry which is preliminary data.</text>
</comment>
<dbReference type="Proteomes" id="UP001266357">
    <property type="component" value="Unassembled WGS sequence"/>
</dbReference>
<dbReference type="RefSeq" id="WP_311583389.1">
    <property type="nucleotide sequence ID" value="NZ_JAVRIF010000008.1"/>
</dbReference>
<evidence type="ECO:0000256" key="1">
    <source>
        <dbReference type="ARBA" id="ARBA00010641"/>
    </source>
</evidence>
<dbReference type="NCBIfam" id="TIGR02937">
    <property type="entry name" value="sigma70-ECF"/>
    <property type="match status" value="1"/>
</dbReference>
<evidence type="ECO:0000256" key="3">
    <source>
        <dbReference type="ARBA" id="ARBA00023082"/>
    </source>
</evidence>
<reference evidence="7 8" key="1">
    <citation type="submission" date="2023-09" db="EMBL/GenBank/DDBJ databases">
        <authorList>
            <person name="Rey-Velasco X."/>
        </authorList>
    </citation>
    <scope>NUCLEOTIDE SEQUENCE [LARGE SCALE GENOMIC DNA]</scope>
    <source>
        <strain evidence="7 8">W431</strain>
    </source>
</reference>
<dbReference type="InterPro" id="IPR014284">
    <property type="entry name" value="RNA_pol_sigma-70_dom"/>
</dbReference>
<evidence type="ECO:0000259" key="6">
    <source>
        <dbReference type="Pfam" id="PF08281"/>
    </source>
</evidence>
<evidence type="ECO:0000259" key="5">
    <source>
        <dbReference type="Pfam" id="PF04542"/>
    </source>
</evidence>
<dbReference type="InterPro" id="IPR036388">
    <property type="entry name" value="WH-like_DNA-bd_sf"/>
</dbReference>
<dbReference type="Gene3D" id="1.10.1740.10">
    <property type="match status" value="1"/>
</dbReference>
<feature type="domain" description="RNA polymerase sigma factor 70 region 4 type 2" evidence="6">
    <location>
        <begin position="115"/>
        <end position="166"/>
    </location>
</feature>